<dbReference type="PANTHER" id="PTHR43671:SF13">
    <property type="entry name" value="SERINE_THREONINE-PROTEIN KINASE NEK2"/>
    <property type="match status" value="1"/>
</dbReference>
<dbReference type="GO" id="GO:0005524">
    <property type="term" value="F:ATP binding"/>
    <property type="evidence" value="ECO:0007669"/>
    <property type="project" value="UniProtKB-KW"/>
</dbReference>
<dbReference type="InterPro" id="IPR050660">
    <property type="entry name" value="NEK_Ser/Thr_kinase"/>
</dbReference>
<evidence type="ECO:0000256" key="3">
    <source>
        <dbReference type="ARBA" id="ARBA00022741"/>
    </source>
</evidence>
<gene>
    <name evidence="8" type="ORF">Pmi06nite_56360</name>
</gene>
<organism evidence="8 9">
    <name type="scientific">Planotetraspora mira</name>
    <dbReference type="NCBI Taxonomy" id="58121"/>
    <lineage>
        <taxon>Bacteria</taxon>
        <taxon>Bacillati</taxon>
        <taxon>Actinomycetota</taxon>
        <taxon>Actinomycetes</taxon>
        <taxon>Streptosporangiales</taxon>
        <taxon>Streptosporangiaceae</taxon>
        <taxon>Planotetraspora</taxon>
    </lineage>
</organism>
<feature type="compositionally biased region" description="Basic and acidic residues" evidence="6">
    <location>
        <begin position="197"/>
        <end position="206"/>
    </location>
</feature>
<keyword evidence="5" id="KW-0067">ATP-binding</keyword>
<sequence>MSPFHREDGGVMWRAHDLRLKRDVVVREVRPPAHIDGSDLPAARLHALGEARSAARLAHPAIVTVHDLLEDHGRIWMVTELLRGLTLKETVRHLGRLPIHWAAWVGFQLLAGIRYAHAAEVLHDGIRPSRVLLTEERVVLTGFGFATPENMPAATAPSPYTAPERLLGRRPDQASDLWSFAATLYYGVEGRPPYPADEVRSGRAGEPEAVTAASGAYGDAGSAPEDASADRHGGSVLTADDRGEPDPPRKAGPLRPVLEGLLRVDPDRRLTAEAATALLVELLKKEGIAATLPGRRAESPLPPSFTK</sequence>
<dbReference type="Pfam" id="PF00069">
    <property type="entry name" value="Pkinase"/>
    <property type="match status" value="1"/>
</dbReference>
<protein>
    <recommendedName>
        <fullName evidence="1">non-specific serine/threonine protein kinase</fullName>
        <ecNumber evidence="1">2.7.11.1</ecNumber>
    </recommendedName>
</protein>
<dbReference type="Gene3D" id="1.10.510.10">
    <property type="entry name" value="Transferase(Phosphotransferase) domain 1"/>
    <property type="match status" value="1"/>
</dbReference>
<evidence type="ECO:0000256" key="2">
    <source>
        <dbReference type="ARBA" id="ARBA00022679"/>
    </source>
</evidence>
<evidence type="ECO:0000313" key="9">
    <source>
        <dbReference type="Proteomes" id="UP000650628"/>
    </source>
</evidence>
<feature type="compositionally biased region" description="Basic and acidic residues" evidence="6">
    <location>
        <begin position="228"/>
        <end position="249"/>
    </location>
</feature>
<dbReference type="SUPFAM" id="SSF56112">
    <property type="entry name" value="Protein kinase-like (PK-like)"/>
    <property type="match status" value="1"/>
</dbReference>
<dbReference type="InterPro" id="IPR011009">
    <property type="entry name" value="Kinase-like_dom_sf"/>
</dbReference>
<evidence type="ECO:0000259" key="7">
    <source>
        <dbReference type="PROSITE" id="PS50011"/>
    </source>
</evidence>
<proteinExistence type="predicted"/>
<keyword evidence="3" id="KW-0547">Nucleotide-binding</keyword>
<accession>A0A8J3X9R6</accession>
<dbReference type="EMBL" id="BOOO01000033">
    <property type="protein sequence ID" value="GII32194.1"/>
    <property type="molecule type" value="Genomic_DNA"/>
</dbReference>
<dbReference type="CDD" id="cd14014">
    <property type="entry name" value="STKc_PknB_like"/>
    <property type="match status" value="1"/>
</dbReference>
<comment type="caution">
    <text evidence="8">The sequence shown here is derived from an EMBL/GenBank/DDBJ whole genome shotgun (WGS) entry which is preliminary data.</text>
</comment>
<dbReference type="PROSITE" id="PS50011">
    <property type="entry name" value="PROTEIN_KINASE_DOM"/>
    <property type="match status" value="1"/>
</dbReference>
<keyword evidence="9" id="KW-1185">Reference proteome</keyword>
<feature type="domain" description="Protein kinase" evidence="7">
    <location>
        <begin position="1"/>
        <end position="283"/>
    </location>
</feature>
<dbReference type="PANTHER" id="PTHR43671">
    <property type="entry name" value="SERINE/THREONINE-PROTEIN KINASE NEK"/>
    <property type="match status" value="1"/>
</dbReference>
<evidence type="ECO:0000256" key="6">
    <source>
        <dbReference type="SAM" id="MobiDB-lite"/>
    </source>
</evidence>
<dbReference type="InterPro" id="IPR000719">
    <property type="entry name" value="Prot_kinase_dom"/>
</dbReference>
<feature type="region of interest" description="Disordered" evidence="6">
    <location>
        <begin position="197"/>
        <end position="257"/>
    </location>
</feature>
<feature type="compositionally biased region" description="Low complexity" evidence="6">
    <location>
        <begin position="212"/>
        <end position="223"/>
    </location>
</feature>
<evidence type="ECO:0000256" key="4">
    <source>
        <dbReference type="ARBA" id="ARBA00022777"/>
    </source>
</evidence>
<reference evidence="8 9" key="1">
    <citation type="submission" date="2021-01" db="EMBL/GenBank/DDBJ databases">
        <title>Whole genome shotgun sequence of Planotetraspora mira NBRC 15435.</title>
        <authorList>
            <person name="Komaki H."/>
            <person name="Tamura T."/>
        </authorList>
    </citation>
    <scope>NUCLEOTIDE SEQUENCE [LARGE SCALE GENOMIC DNA]</scope>
    <source>
        <strain evidence="8 9">NBRC 15435</strain>
    </source>
</reference>
<dbReference type="Proteomes" id="UP000650628">
    <property type="component" value="Unassembled WGS sequence"/>
</dbReference>
<evidence type="ECO:0000256" key="5">
    <source>
        <dbReference type="ARBA" id="ARBA00022840"/>
    </source>
</evidence>
<name>A0A8J3X9R6_9ACTN</name>
<keyword evidence="4" id="KW-0418">Kinase</keyword>
<dbReference type="Gene3D" id="3.30.200.20">
    <property type="entry name" value="Phosphorylase Kinase, domain 1"/>
    <property type="match status" value="1"/>
</dbReference>
<evidence type="ECO:0000256" key="1">
    <source>
        <dbReference type="ARBA" id="ARBA00012513"/>
    </source>
</evidence>
<dbReference type="AlphaFoldDB" id="A0A8J3X9R6"/>
<dbReference type="GO" id="GO:0004674">
    <property type="term" value="F:protein serine/threonine kinase activity"/>
    <property type="evidence" value="ECO:0007669"/>
    <property type="project" value="UniProtKB-EC"/>
</dbReference>
<evidence type="ECO:0000313" key="8">
    <source>
        <dbReference type="EMBL" id="GII32194.1"/>
    </source>
</evidence>
<keyword evidence="2" id="KW-0808">Transferase</keyword>
<dbReference type="SMART" id="SM00220">
    <property type="entry name" value="S_TKc"/>
    <property type="match status" value="1"/>
</dbReference>
<dbReference type="EC" id="2.7.11.1" evidence="1"/>